<accession>A0A6I6EPX7</accession>
<organism evidence="2 3">
    <name type="scientific">Clostridium bovifaecis</name>
    <dbReference type="NCBI Taxonomy" id="2184719"/>
    <lineage>
        <taxon>Bacteria</taxon>
        <taxon>Bacillati</taxon>
        <taxon>Bacillota</taxon>
        <taxon>Clostridia</taxon>
        <taxon>Eubacteriales</taxon>
        <taxon>Clostridiaceae</taxon>
        <taxon>Clostridium</taxon>
    </lineage>
</organism>
<gene>
    <name evidence="2" type="ORF">GOM49_12370</name>
</gene>
<name>A0A6I6EPX7_9CLOT</name>
<evidence type="ECO:0000313" key="2">
    <source>
        <dbReference type="EMBL" id="QGU95782.1"/>
    </source>
</evidence>
<keyword evidence="1" id="KW-1133">Transmembrane helix</keyword>
<dbReference type="AlphaFoldDB" id="A0A6I6EPX7"/>
<sequence>MEKRRKNNKEVYIDNSNNKIKYKKRSIFPKSTERVEKHTAQAINNKIHFNSIARIEKYKNASKEERLVRINELEYEWDTERVLEANASIIILIGIALGTFANRWWFLLPTAVAGFFLQHALQGWCPPLPIIRRLGIRTPSEIHKEIYALKDLNKNS</sequence>
<feature type="transmembrane region" description="Helical" evidence="1">
    <location>
        <begin position="82"/>
        <end position="100"/>
    </location>
</feature>
<keyword evidence="3" id="KW-1185">Reference proteome</keyword>
<dbReference type="Gene3D" id="6.10.140.1340">
    <property type="match status" value="1"/>
</dbReference>
<proteinExistence type="predicted"/>
<reference evidence="2 3" key="1">
    <citation type="submission" date="2019-12" db="EMBL/GenBank/DDBJ databases">
        <title>Genome sequenceing of Clostridium bovifaecis.</title>
        <authorList>
            <person name="Yao Y."/>
        </authorList>
    </citation>
    <scope>NUCLEOTIDE SEQUENCE [LARGE SCALE GENOMIC DNA]</scope>
    <source>
        <strain evidence="2 3">BXX</strain>
    </source>
</reference>
<protein>
    <submittedName>
        <fullName evidence="2">DUF2892 domain-containing protein</fullName>
    </submittedName>
</protein>
<dbReference type="EMBL" id="CP046522">
    <property type="protein sequence ID" value="QGU95782.1"/>
    <property type="molecule type" value="Genomic_DNA"/>
</dbReference>
<keyword evidence="1" id="KW-0472">Membrane</keyword>
<keyword evidence="1" id="KW-0812">Transmembrane</keyword>
<evidence type="ECO:0000313" key="3">
    <source>
        <dbReference type="Proteomes" id="UP000422764"/>
    </source>
</evidence>
<evidence type="ECO:0000256" key="1">
    <source>
        <dbReference type="SAM" id="Phobius"/>
    </source>
</evidence>
<dbReference type="Proteomes" id="UP000422764">
    <property type="component" value="Chromosome"/>
</dbReference>